<evidence type="ECO:0000256" key="4">
    <source>
        <dbReference type="ARBA" id="ARBA00022833"/>
    </source>
</evidence>
<reference evidence="8 9" key="1">
    <citation type="journal article" date="2024" name="BMC Genomics">
        <title>Genome assembly of redclaw crayfish (Cherax quadricarinatus) provides insights into its immune adaptation and hypoxia tolerance.</title>
        <authorList>
            <person name="Liu Z."/>
            <person name="Zheng J."/>
            <person name="Li H."/>
            <person name="Fang K."/>
            <person name="Wang S."/>
            <person name="He J."/>
            <person name="Zhou D."/>
            <person name="Weng S."/>
            <person name="Chi M."/>
            <person name="Gu Z."/>
            <person name="He J."/>
            <person name="Li F."/>
            <person name="Wang M."/>
        </authorList>
    </citation>
    <scope>NUCLEOTIDE SEQUENCE [LARGE SCALE GENOMIC DNA]</scope>
    <source>
        <strain evidence="8">ZL_2023a</strain>
    </source>
</reference>
<feature type="domain" description="C2H2-type" evidence="7">
    <location>
        <begin position="106"/>
        <end position="135"/>
    </location>
</feature>
<dbReference type="FunFam" id="3.30.160.60:FF:002343">
    <property type="entry name" value="Zinc finger protein 33A"/>
    <property type="match status" value="1"/>
</dbReference>
<dbReference type="GO" id="GO:0008270">
    <property type="term" value="F:zinc ion binding"/>
    <property type="evidence" value="ECO:0007669"/>
    <property type="project" value="UniProtKB-KW"/>
</dbReference>
<keyword evidence="9" id="KW-1185">Reference proteome</keyword>
<name>A0AAW0VP95_CHEQU</name>
<protein>
    <recommendedName>
        <fullName evidence="7">C2H2-type domain-containing protein</fullName>
    </recommendedName>
</protein>
<dbReference type="GO" id="GO:0000981">
    <property type="term" value="F:DNA-binding transcription factor activity, RNA polymerase II-specific"/>
    <property type="evidence" value="ECO:0007669"/>
    <property type="project" value="TreeGrafter"/>
</dbReference>
<evidence type="ECO:0000256" key="5">
    <source>
        <dbReference type="PROSITE-ProRule" id="PRU00042"/>
    </source>
</evidence>
<reference evidence="8" key="2">
    <citation type="submission" date="2024-01" db="EMBL/GenBank/DDBJ databases">
        <authorList>
            <person name="He J."/>
            <person name="Wang M."/>
            <person name="Zheng J."/>
            <person name="Liu Z."/>
        </authorList>
    </citation>
    <scope>NUCLEOTIDE SEQUENCE</scope>
    <source>
        <strain evidence="8">ZL_2023a</strain>
        <tissue evidence="8">Muscle</tissue>
    </source>
</reference>
<dbReference type="FunFam" id="3.30.160.60:FF:001732">
    <property type="entry name" value="Zgc:162936"/>
    <property type="match status" value="1"/>
</dbReference>
<dbReference type="GO" id="GO:0045893">
    <property type="term" value="P:positive regulation of DNA-templated transcription"/>
    <property type="evidence" value="ECO:0007669"/>
    <property type="project" value="UniProtKB-ARBA"/>
</dbReference>
<feature type="domain" description="C2H2-type" evidence="7">
    <location>
        <begin position="166"/>
        <end position="193"/>
    </location>
</feature>
<keyword evidence="3 5" id="KW-0863">Zinc-finger</keyword>
<gene>
    <name evidence="8" type="ORF">OTU49_014755</name>
</gene>
<sequence length="287" mass="33732">MVGGLHNTTQIPATFKTPDTVNIQLPFADYEADCKDNTILMQKQRFRQSPGYSKLYTRMSHPKNHLNHHDQERTDDIKTQGTDNVLLPSPNHQAVPKDCETIKIKYACHIPSCTKDFTRMSHLRDHLQWHAGERRYVCHWHLCNKAFMCKQNLKRHLQIHTGEKSYQCQKCGKRFMRHDNLKTHIESHEYERMQPPFVCPWDLCKKEFTVNASLSRHLRSHTGVRPYQCVVCHKHFMWPDHLNRHMKTHTDQEKTAASTSLESHSFPAPPDLEIRKGKRKRGESQIP</sequence>
<evidence type="ECO:0000313" key="8">
    <source>
        <dbReference type="EMBL" id="KAK8718430.1"/>
    </source>
</evidence>
<dbReference type="GO" id="GO:0005694">
    <property type="term" value="C:chromosome"/>
    <property type="evidence" value="ECO:0007669"/>
    <property type="project" value="UniProtKB-ARBA"/>
</dbReference>
<dbReference type="EMBL" id="JARKIK010007136">
    <property type="protein sequence ID" value="KAK8718430.1"/>
    <property type="molecule type" value="Genomic_DNA"/>
</dbReference>
<evidence type="ECO:0000256" key="1">
    <source>
        <dbReference type="ARBA" id="ARBA00022723"/>
    </source>
</evidence>
<dbReference type="EMBL" id="JARKIK010007136">
    <property type="protein sequence ID" value="KAK8718429.1"/>
    <property type="molecule type" value="Genomic_DNA"/>
</dbReference>
<dbReference type="InterPro" id="IPR013087">
    <property type="entry name" value="Znf_C2H2_type"/>
</dbReference>
<dbReference type="EMBL" id="JARKIK010007136">
    <property type="protein sequence ID" value="KAK8718428.1"/>
    <property type="molecule type" value="Genomic_DNA"/>
</dbReference>
<keyword evidence="2" id="KW-0677">Repeat</keyword>
<keyword evidence="1" id="KW-0479">Metal-binding</keyword>
<feature type="domain" description="C2H2-type" evidence="7">
    <location>
        <begin position="197"/>
        <end position="226"/>
    </location>
</feature>
<organism evidence="8 9">
    <name type="scientific">Cherax quadricarinatus</name>
    <name type="common">Australian red claw crayfish</name>
    <dbReference type="NCBI Taxonomy" id="27406"/>
    <lineage>
        <taxon>Eukaryota</taxon>
        <taxon>Metazoa</taxon>
        <taxon>Ecdysozoa</taxon>
        <taxon>Arthropoda</taxon>
        <taxon>Crustacea</taxon>
        <taxon>Multicrustacea</taxon>
        <taxon>Malacostraca</taxon>
        <taxon>Eumalacostraca</taxon>
        <taxon>Eucarida</taxon>
        <taxon>Decapoda</taxon>
        <taxon>Pleocyemata</taxon>
        <taxon>Astacidea</taxon>
        <taxon>Parastacoidea</taxon>
        <taxon>Parastacidae</taxon>
        <taxon>Cherax</taxon>
    </lineage>
</organism>
<dbReference type="SMART" id="SM00355">
    <property type="entry name" value="ZnF_C2H2"/>
    <property type="match status" value="5"/>
</dbReference>
<evidence type="ECO:0000256" key="6">
    <source>
        <dbReference type="SAM" id="MobiDB-lite"/>
    </source>
</evidence>
<dbReference type="PROSITE" id="PS50157">
    <property type="entry name" value="ZINC_FINGER_C2H2_2"/>
    <property type="match status" value="5"/>
</dbReference>
<dbReference type="AlphaFoldDB" id="A0AAW0VP95"/>
<dbReference type="FunFam" id="3.30.160.60:FF:000072">
    <property type="entry name" value="zinc finger protein 143 isoform X1"/>
    <property type="match status" value="1"/>
</dbReference>
<dbReference type="Gene3D" id="3.30.160.60">
    <property type="entry name" value="Classic Zinc Finger"/>
    <property type="match status" value="5"/>
</dbReference>
<accession>A0AAW0VP95</accession>
<comment type="caution">
    <text evidence="8">The sequence shown here is derived from an EMBL/GenBank/DDBJ whole genome shotgun (WGS) entry which is preliminary data.</text>
</comment>
<evidence type="ECO:0000313" key="9">
    <source>
        <dbReference type="Proteomes" id="UP001445076"/>
    </source>
</evidence>
<evidence type="ECO:0000256" key="2">
    <source>
        <dbReference type="ARBA" id="ARBA00022737"/>
    </source>
</evidence>
<dbReference type="GO" id="GO:0000978">
    <property type="term" value="F:RNA polymerase II cis-regulatory region sequence-specific DNA binding"/>
    <property type="evidence" value="ECO:0007669"/>
    <property type="project" value="TreeGrafter"/>
</dbReference>
<proteinExistence type="predicted"/>
<feature type="domain" description="C2H2-type" evidence="7">
    <location>
        <begin position="136"/>
        <end position="165"/>
    </location>
</feature>
<feature type="region of interest" description="Disordered" evidence="6">
    <location>
        <begin position="248"/>
        <end position="287"/>
    </location>
</feature>
<dbReference type="Proteomes" id="UP001445076">
    <property type="component" value="Unassembled WGS sequence"/>
</dbReference>
<dbReference type="SUPFAM" id="SSF57667">
    <property type="entry name" value="beta-beta-alpha zinc fingers"/>
    <property type="match status" value="2"/>
</dbReference>
<feature type="domain" description="C2H2-type" evidence="7">
    <location>
        <begin position="227"/>
        <end position="254"/>
    </location>
</feature>
<evidence type="ECO:0000256" key="3">
    <source>
        <dbReference type="ARBA" id="ARBA00022771"/>
    </source>
</evidence>
<dbReference type="PROSITE" id="PS00028">
    <property type="entry name" value="ZINC_FINGER_C2H2_1"/>
    <property type="match status" value="5"/>
</dbReference>
<dbReference type="FunFam" id="3.30.160.60:FF:000538">
    <property type="entry name" value="zinc finger protein 853"/>
    <property type="match status" value="1"/>
</dbReference>
<dbReference type="InterPro" id="IPR036236">
    <property type="entry name" value="Znf_C2H2_sf"/>
</dbReference>
<evidence type="ECO:0000259" key="7">
    <source>
        <dbReference type="PROSITE" id="PS50157"/>
    </source>
</evidence>
<dbReference type="PANTHER" id="PTHR23235">
    <property type="entry name" value="KRUEPPEL-LIKE TRANSCRIPTION FACTOR"/>
    <property type="match status" value="1"/>
</dbReference>
<dbReference type="Pfam" id="PF00096">
    <property type="entry name" value="zf-C2H2"/>
    <property type="match status" value="4"/>
</dbReference>
<keyword evidence="4" id="KW-0862">Zinc</keyword>
<dbReference type="EMBL" id="JARKIK010007136">
    <property type="protein sequence ID" value="KAK8718427.1"/>
    <property type="molecule type" value="Genomic_DNA"/>
</dbReference>